<evidence type="ECO:0000259" key="7">
    <source>
        <dbReference type="PROSITE" id="PS01124"/>
    </source>
</evidence>
<proteinExistence type="predicted"/>
<name>A0A4P7W3E3_9BACT</name>
<dbReference type="PROSITE" id="PS50005">
    <property type="entry name" value="TPR"/>
    <property type="match status" value="1"/>
</dbReference>
<dbReference type="SMART" id="SM00342">
    <property type="entry name" value="HTH_ARAC"/>
    <property type="match status" value="1"/>
</dbReference>
<evidence type="ECO:0000256" key="4">
    <source>
        <dbReference type="PROSITE-ProRule" id="PRU00339"/>
    </source>
</evidence>
<keyword evidence="2" id="KW-0238">DNA-binding</keyword>
<feature type="transmembrane region" description="Helical" evidence="6">
    <location>
        <begin position="394"/>
        <end position="416"/>
    </location>
</feature>
<keyword evidence="4" id="KW-0802">TPR repeat</keyword>
<dbReference type="EMBL" id="CP039396">
    <property type="protein sequence ID" value="QCD41915.1"/>
    <property type="molecule type" value="Genomic_DNA"/>
</dbReference>
<keyword evidence="6" id="KW-0472">Membrane</keyword>
<dbReference type="InterPro" id="IPR018062">
    <property type="entry name" value="HTH_AraC-typ_CS"/>
</dbReference>
<keyword evidence="9" id="KW-1185">Reference proteome</keyword>
<dbReference type="PROSITE" id="PS51257">
    <property type="entry name" value="PROKAR_LIPOPROTEIN"/>
    <property type="match status" value="1"/>
</dbReference>
<dbReference type="GO" id="GO:0043565">
    <property type="term" value="F:sequence-specific DNA binding"/>
    <property type="evidence" value="ECO:0007669"/>
    <property type="project" value="InterPro"/>
</dbReference>
<dbReference type="Pfam" id="PF12833">
    <property type="entry name" value="HTH_18"/>
    <property type="match status" value="1"/>
</dbReference>
<dbReference type="SUPFAM" id="SSF46689">
    <property type="entry name" value="Homeodomain-like"/>
    <property type="match status" value="1"/>
</dbReference>
<accession>A0A4P7W3E3</accession>
<dbReference type="InterPro" id="IPR009057">
    <property type="entry name" value="Homeodomain-like_sf"/>
</dbReference>
<keyword evidence="6" id="KW-1133">Transmembrane helix</keyword>
<dbReference type="PROSITE" id="PS00041">
    <property type="entry name" value="HTH_ARAC_FAMILY_1"/>
    <property type="match status" value="1"/>
</dbReference>
<evidence type="ECO:0000256" key="3">
    <source>
        <dbReference type="ARBA" id="ARBA00023163"/>
    </source>
</evidence>
<keyword evidence="6" id="KW-0812">Transmembrane</keyword>
<evidence type="ECO:0000256" key="1">
    <source>
        <dbReference type="ARBA" id="ARBA00023015"/>
    </source>
</evidence>
<dbReference type="Gene3D" id="1.10.10.60">
    <property type="entry name" value="Homeodomain-like"/>
    <property type="match status" value="2"/>
</dbReference>
<dbReference type="InterPro" id="IPR019734">
    <property type="entry name" value="TPR_rpt"/>
</dbReference>
<evidence type="ECO:0000313" key="9">
    <source>
        <dbReference type="Proteomes" id="UP000297149"/>
    </source>
</evidence>
<reference evidence="9" key="1">
    <citation type="submission" date="2019-02" db="EMBL/GenBank/DDBJ databases">
        <title>Isolation and identification of novel species under the genus Muribaculum.</title>
        <authorList>
            <person name="Miyake S."/>
            <person name="Ding Y."/>
            <person name="Low A."/>
            <person name="Soh M."/>
            <person name="Seedorf H."/>
        </authorList>
    </citation>
    <scope>NUCLEOTIDE SEQUENCE [LARGE SCALE GENOMIC DNA]</scope>
    <source>
        <strain evidence="9">H5</strain>
    </source>
</reference>
<feature type="region of interest" description="Disordered" evidence="5">
    <location>
        <begin position="448"/>
        <end position="473"/>
    </location>
</feature>
<dbReference type="InterPro" id="IPR018060">
    <property type="entry name" value="HTH_AraC"/>
</dbReference>
<dbReference type="Proteomes" id="UP000297149">
    <property type="component" value="Chromosome"/>
</dbReference>
<dbReference type="RefSeq" id="WP_136414793.1">
    <property type="nucleotide sequence ID" value="NZ_CP039396.1"/>
</dbReference>
<dbReference type="KEGG" id="ddb:E7747_06225"/>
<organism evidence="8 9">
    <name type="scientific">Duncaniella dubosii</name>
    <dbReference type="NCBI Taxonomy" id="2518971"/>
    <lineage>
        <taxon>Bacteria</taxon>
        <taxon>Pseudomonadati</taxon>
        <taxon>Bacteroidota</taxon>
        <taxon>Bacteroidia</taxon>
        <taxon>Bacteroidales</taxon>
        <taxon>Muribaculaceae</taxon>
        <taxon>Duncaniella</taxon>
    </lineage>
</organism>
<dbReference type="AlphaFoldDB" id="A0A4P7W3E3"/>
<keyword evidence="3" id="KW-0804">Transcription</keyword>
<dbReference type="GO" id="GO:0003700">
    <property type="term" value="F:DNA-binding transcription factor activity"/>
    <property type="evidence" value="ECO:0007669"/>
    <property type="project" value="InterPro"/>
</dbReference>
<dbReference type="PANTHER" id="PTHR43280">
    <property type="entry name" value="ARAC-FAMILY TRANSCRIPTIONAL REGULATOR"/>
    <property type="match status" value="1"/>
</dbReference>
<evidence type="ECO:0000256" key="2">
    <source>
        <dbReference type="ARBA" id="ARBA00023125"/>
    </source>
</evidence>
<dbReference type="PANTHER" id="PTHR43280:SF29">
    <property type="entry name" value="ARAC-FAMILY TRANSCRIPTIONAL REGULATOR"/>
    <property type="match status" value="1"/>
</dbReference>
<protein>
    <submittedName>
        <fullName evidence="8">AraC family transcriptional regulator</fullName>
    </submittedName>
</protein>
<feature type="repeat" description="TPR" evidence="4">
    <location>
        <begin position="244"/>
        <end position="277"/>
    </location>
</feature>
<evidence type="ECO:0000313" key="8">
    <source>
        <dbReference type="EMBL" id="QCD41915.1"/>
    </source>
</evidence>
<keyword evidence="1" id="KW-0805">Transcription regulation</keyword>
<evidence type="ECO:0000256" key="5">
    <source>
        <dbReference type="SAM" id="MobiDB-lite"/>
    </source>
</evidence>
<dbReference type="Gene3D" id="1.25.40.10">
    <property type="entry name" value="Tetratricopeptide repeat domain"/>
    <property type="match status" value="2"/>
</dbReference>
<gene>
    <name evidence="8" type="ORF">E7747_06225</name>
</gene>
<sequence>MARRHTIYNIWLFVIFLTFLTAACSTDGTKIAEDVIPMSDIDHLRVAGMTALNRADFDSAIICGHRLLEIADKSSGRAAQNADIYGNIILGQGFLFNDSVGHSYRHLHEAELLCLKHGNDSALASVYNGLGLYASNIEKDFPGALRHFFNGLDAAKRSANQRLHSLLLVNIASIYALNDDPAGLRYALECYRHGKRNKDNFLCYTGAMTAAYSYALRKTDTSKALDYIREAEIILHSDSIRDGSSLYYIYGLLLRQQERDSEAAECFRQSIDLLKANHNEGDIRSFIEYSDILFKRNRHTEAVAVLDSALMITDSGHSGIFRQDVLKALAVTHRLLGNDVLSRKYFSIAENENNVEDKAGKELIIEHIKSKYDLERADNEVNRQRVELLEKERIVNFLIAAVAVALILSVSFIYLYRRKSRLYSTIVRQMTETAREETRLRATIRQLEDSMSSASGDKPAKDSQPDAPSLKKSPIPDHLVAAFESLMLDPAVYTDNLISKDKIAQMLKTNRTYVSRIVNEVYGMTFPQFINSLRAKEAIRRLSDAECDTPLKALSSELGYNSMTTFYTKFSEATGMTPAAFREKSRSIAAGQTPGGDNDKS</sequence>
<evidence type="ECO:0000256" key="6">
    <source>
        <dbReference type="SAM" id="Phobius"/>
    </source>
</evidence>
<dbReference type="PROSITE" id="PS01124">
    <property type="entry name" value="HTH_ARAC_FAMILY_2"/>
    <property type="match status" value="1"/>
</dbReference>
<dbReference type="InterPro" id="IPR011990">
    <property type="entry name" value="TPR-like_helical_dom_sf"/>
</dbReference>
<dbReference type="SUPFAM" id="SSF48452">
    <property type="entry name" value="TPR-like"/>
    <property type="match status" value="2"/>
</dbReference>
<feature type="domain" description="HTH araC/xylS-type" evidence="7">
    <location>
        <begin position="477"/>
        <end position="584"/>
    </location>
</feature>